<evidence type="ECO:0000313" key="8">
    <source>
        <dbReference type="Proteomes" id="UP000053424"/>
    </source>
</evidence>
<dbReference type="Pfam" id="PF03227">
    <property type="entry name" value="GILT"/>
    <property type="match status" value="1"/>
</dbReference>
<dbReference type="EMBL" id="KN831771">
    <property type="protein sequence ID" value="KIM46196.1"/>
    <property type="molecule type" value="Genomic_DNA"/>
</dbReference>
<name>A0A0C3CQR2_HEBCY</name>
<evidence type="ECO:0000313" key="7">
    <source>
        <dbReference type="EMBL" id="KIM46196.1"/>
    </source>
</evidence>
<evidence type="ECO:0000256" key="4">
    <source>
        <dbReference type="ARBA" id="ARBA00022729"/>
    </source>
</evidence>
<dbReference type="InterPro" id="IPR004911">
    <property type="entry name" value="Interferon-induced_GILT"/>
</dbReference>
<keyword evidence="4 6" id="KW-0732">Signal</keyword>
<protein>
    <recommendedName>
        <fullName evidence="9">Gamma interferon inducible lysosomal thiol reductase GILT</fullName>
    </recommendedName>
</protein>
<evidence type="ECO:0000256" key="6">
    <source>
        <dbReference type="SAM" id="SignalP"/>
    </source>
</evidence>
<evidence type="ECO:0008006" key="9">
    <source>
        <dbReference type="Google" id="ProtNLM"/>
    </source>
</evidence>
<keyword evidence="3" id="KW-0964">Secreted</keyword>
<evidence type="ECO:0000256" key="5">
    <source>
        <dbReference type="ARBA" id="ARBA00023180"/>
    </source>
</evidence>
<dbReference type="STRING" id="686832.A0A0C3CQR2"/>
<organism evidence="7 8">
    <name type="scientific">Hebeloma cylindrosporum</name>
    <dbReference type="NCBI Taxonomy" id="76867"/>
    <lineage>
        <taxon>Eukaryota</taxon>
        <taxon>Fungi</taxon>
        <taxon>Dikarya</taxon>
        <taxon>Basidiomycota</taxon>
        <taxon>Agaricomycotina</taxon>
        <taxon>Agaricomycetes</taxon>
        <taxon>Agaricomycetidae</taxon>
        <taxon>Agaricales</taxon>
        <taxon>Agaricineae</taxon>
        <taxon>Hymenogastraceae</taxon>
        <taxon>Hebeloma</taxon>
    </lineage>
</organism>
<sequence length="224" mass="24574">MRLFVLAVILPAILAVLPPFNNEQFHLDVANIKVQVQLGVMSRCPDALLCESRFDEVLDKVADKIQLSLIYVAKIDDNQPDFGVWCMHGAEECAGNVQQLCVNKYAPFSNWWEFVRCQNYEGREAIGTPEIALKCAQTAGIDWETGGAGACAGLDGSGKALEGVTLLRESAILGHEIGITKSCTVLISGKAVCVHDGTWKDCENGHTANDFVRQIEEEHNRLNQ</sequence>
<feature type="chain" id="PRO_5013153192" description="Gamma interferon inducible lysosomal thiol reductase GILT" evidence="6">
    <location>
        <begin position="16"/>
        <end position="224"/>
    </location>
</feature>
<keyword evidence="8" id="KW-1185">Reference proteome</keyword>
<evidence type="ECO:0000256" key="1">
    <source>
        <dbReference type="ARBA" id="ARBA00004613"/>
    </source>
</evidence>
<reference evidence="8" key="2">
    <citation type="submission" date="2015-01" db="EMBL/GenBank/DDBJ databases">
        <title>Evolutionary Origins and Diversification of the Mycorrhizal Mutualists.</title>
        <authorList>
            <consortium name="DOE Joint Genome Institute"/>
            <consortium name="Mycorrhizal Genomics Consortium"/>
            <person name="Kohler A."/>
            <person name="Kuo A."/>
            <person name="Nagy L.G."/>
            <person name="Floudas D."/>
            <person name="Copeland A."/>
            <person name="Barry K.W."/>
            <person name="Cichocki N."/>
            <person name="Veneault-Fourrey C."/>
            <person name="LaButti K."/>
            <person name="Lindquist E.A."/>
            <person name="Lipzen A."/>
            <person name="Lundell T."/>
            <person name="Morin E."/>
            <person name="Murat C."/>
            <person name="Riley R."/>
            <person name="Ohm R."/>
            <person name="Sun H."/>
            <person name="Tunlid A."/>
            <person name="Henrissat B."/>
            <person name="Grigoriev I.V."/>
            <person name="Hibbett D.S."/>
            <person name="Martin F."/>
        </authorList>
    </citation>
    <scope>NUCLEOTIDE SEQUENCE [LARGE SCALE GENOMIC DNA]</scope>
    <source>
        <strain evidence="8">h7</strain>
    </source>
</reference>
<dbReference type="AlphaFoldDB" id="A0A0C3CQR2"/>
<feature type="signal peptide" evidence="6">
    <location>
        <begin position="1"/>
        <end position="15"/>
    </location>
</feature>
<evidence type="ECO:0000256" key="2">
    <source>
        <dbReference type="ARBA" id="ARBA00005679"/>
    </source>
</evidence>
<comment type="similarity">
    <text evidence="2">Belongs to the GILT family.</text>
</comment>
<dbReference type="PANTHER" id="PTHR13234:SF8">
    <property type="entry name" value="GAMMA-INTERFERON-INDUCIBLE LYSOSOMAL THIOL REDUCTASE"/>
    <property type="match status" value="1"/>
</dbReference>
<dbReference type="PANTHER" id="PTHR13234">
    <property type="entry name" value="GAMMA-INTERFERON INDUCIBLE LYSOSOMAL THIOL REDUCTASE GILT"/>
    <property type="match status" value="1"/>
</dbReference>
<dbReference type="GO" id="GO:0016671">
    <property type="term" value="F:oxidoreductase activity, acting on a sulfur group of donors, disulfide as acceptor"/>
    <property type="evidence" value="ECO:0007669"/>
    <property type="project" value="InterPro"/>
</dbReference>
<dbReference type="HOGENOM" id="CLU_072148_2_1_1"/>
<comment type="subcellular location">
    <subcellularLocation>
        <location evidence="1">Secreted</location>
    </subcellularLocation>
</comment>
<proteinExistence type="inferred from homology"/>
<dbReference type="Proteomes" id="UP000053424">
    <property type="component" value="Unassembled WGS sequence"/>
</dbReference>
<dbReference type="OrthoDB" id="958254at2759"/>
<evidence type="ECO:0000256" key="3">
    <source>
        <dbReference type="ARBA" id="ARBA00022525"/>
    </source>
</evidence>
<accession>A0A0C3CQR2</accession>
<keyword evidence="5" id="KW-0325">Glycoprotein</keyword>
<gene>
    <name evidence="7" type="ORF">M413DRAFT_16919</name>
</gene>
<dbReference type="GO" id="GO:0005576">
    <property type="term" value="C:extracellular region"/>
    <property type="evidence" value="ECO:0007669"/>
    <property type="project" value="UniProtKB-SubCell"/>
</dbReference>
<reference evidence="7 8" key="1">
    <citation type="submission" date="2014-04" db="EMBL/GenBank/DDBJ databases">
        <authorList>
            <consortium name="DOE Joint Genome Institute"/>
            <person name="Kuo A."/>
            <person name="Gay G."/>
            <person name="Dore J."/>
            <person name="Kohler A."/>
            <person name="Nagy L.G."/>
            <person name="Floudas D."/>
            <person name="Copeland A."/>
            <person name="Barry K.W."/>
            <person name="Cichocki N."/>
            <person name="Veneault-Fourrey C."/>
            <person name="LaButti K."/>
            <person name="Lindquist E.A."/>
            <person name="Lipzen A."/>
            <person name="Lundell T."/>
            <person name="Morin E."/>
            <person name="Murat C."/>
            <person name="Sun H."/>
            <person name="Tunlid A."/>
            <person name="Henrissat B."/>
            <person name="Grigoriev I.V."/>
            <person name="Hibbett D.S."/>
            <person name="Martin F."/>
            <person name="Nordberg H.P."/>
            <person name="Cantor M.N."/>
            <person name="Hua S.X."/>
        </authorList>
    </citation>
    <scope>NUCLEOTIDE SEQUENCE [LARGE SCALE GENOMIC DNA]</scope>
    <source>
        <strain evidence="8">h7</strain>
    </source>
</reference>